<protein>
    <submittedName>
        <fullName evidence="2">Uncharacterized protein</fullName>
    </submittedName>
</protein>
<proteinExistence type="predicted"/>
<dbReference type="PANTHER" id="PTHR35766">
    <property type="entry name" value="OS08G0543600 PROTEIN"/>
    <property type="match status" value="1"/>
</dbReference>
<name>A0A6A6LIP1_HEVBR</name>
<dbReference type="AlphaFoldDB" id="A0A6A6LIP1"/>
<dbReference type="Proteomes" id="UP000467840">
    <property type="component" value="Chromosome 1"/>
</dbReference>
<organism evidence="2 3">
    <name type="scientific">Hevea brasiliensis</name>
    <name type="common">Para rubber tree</name>
    <name type="synonym">Siphonia brasiliensis</name>
    <dbReference type="NCBI Taxonomy" id="3981"/>
    <lineage>
        <taxon>Eukaryota</taxon>
        <taxon>Viridiplantae</taxon>
        <taxon>Streptophyta</taxon>
        <taxon>Embryophyta</taxon>
        <taxon>Tracheophyta</taxon>
        <taxon>Spermatophyta</taxon>
        <taxon>Magnoliopsida</taxon>
        <taxon>eudicotyledons</taxon>
        <taxon>Gunneridae</taxon>
        <taxon>Pentapetalae</taxon>
        <taxon>rosids</taxon>
        <taxon>fabids</taxon>
        <taxon>Malpighiales</taxon>
        <taxon>Euphorbiaceae</taxon>
        <taxon>Crotonoideae</taxon>
        <taxon>Micrandreae</taxon>
        <taxon>Hevea</taxon>
    </lineage>
</organism>
<evidence type="ECO:0000313" key="2">
    <source>
        <dbReference type="EMBL" id="KAF2299489.1"/>
    </source>
</evidence>
<evidence type="ECO:0000256" key="1">
    <source>
        <dbReference type="SAM" id="MobiDB-lite"/>
    </source>
</evidence>
<keyword evidence="3" id="KW-1185">Reference proteome</keyword>
<reference evidence="2 3" key="1">
    <citation type="journal article" date="2020" name="Mol. Plant">
        <title>The Chromosome-Based Rubber Tree Genome Provides New Insights into Spurge Genome Evolution and Rubber Biosynthesis.</title>
        <authorList>
            <person name="Liu J."/>
            <person name="Shi C."/>
            <person name="Shi C.C."/>
            <person name="Li W."/>
            <person name="Zhang Q.J."/>
            <person name="Zhang Y."/>
            <person name="Li K."/>
            <person name="Lu H.F."/>
            <person name="Shi C."/>
            <person name="Zhu S.T."/>
            <person name="Xiao Z.Y."/>
            <person name="Nan H."/>
            <person name="Yue Y."/>
            <person name="Zhu X.G."/>
            <person name="Wu Y."/>
            <person name="Hong X.N."/>
            <person name="Fan G.Y."/>
            <person name="Tong Y."/>
            <person name="Zhang D."/>
            <person name="Mao C.L."/>
            <person name="Liu Y.L."/>
            <person name="Hao S.J."/>
            <person name="Liu W.Q."/>
            <person name="Lv M.Q."/>
            <person name="Zhang H.B."/>
            <person name="Liu Y."/>
            <person name="Hu-Tang G.R."/>
            <person name="Wang J.P."/>
            <person name="Wang J.H."/>
            <person name="Sun Y.H."/>
            <person name="Ni S.B."/>
            <person name="Chen W.B."/>
            <person name="Zhang X.C."/>
            <person name="Jiao Y.N."/>
            <person name="Eichler E.E."/>
            <person name="Li G.H."/>
            <person name="Liu X."/>
            <person name="Gao L.Z."/>
        </authorList>
    </citation>
    <scope>NUCLEOTIDE SEQUENCE [LARGE SCALE GENOMIC DNA]</scope>
    <source>
        <strain evidence="3">cv. GT1</strain>
        <tissue evidence="2">Leaf</tissue>
    </source>
</reference>
<comment type="caution">
    <text evidence="2">The sequence shown here is derived from an EMBL/GenBank/DDBJ whole genome shotgun (WGS) entry which is preliminary data.</text>
</comment>
<dbReference type="EMBL" id="JAAGAX010000011">
    <property type="protein sequence ID" value="KAF2299489.1"/>
    <property type="molecule type" value="Genomic_DNA"/>
</dbReference>
<dbReference type="PANTHER" id="PTHR35766:SF1">
    <property type="entry name" value="OS08G0543600 PROTEIN"/>
    <property type="match status" value="1"/>
</dbReference>
<feature type="region of interest" description="Disordered" evidence="1">
    <location>
        <begin position="1"/>
        <end position="76"/>
    </location>
</feature>
<accession>A0A6A6LIP1</accession>
<gene>
    <name evidence="2" type="ORF">GH714_032172</name>
</gene>
<evidence type="ECO:0000313" key="3">
    <source>
        <dbReference type="Proteomes" id="UP000467840"/>
    </source>
</evidence>
<sequence length="76" mass="7967">MAQSHRLKKVPSIDSKQPNGVSFDTAGGISNVKILSKSKDSQEMNGADFDRSSISSNLSKGSMHGRTTGAALTSGR</sequence>